<organism evidence="1 2">
    <name type="scientific">Panagrolaimus superbus</name>
    <dbReference type="NCBI Taxonomy" id="310955"/>
    <lineage>
        <taxon>Eukaryota</taxon>
        <taxon>Metazoa</taxon>
        <taxon>Ecdysozoa</taxon>
        <taxon>Nematoda</taxon>
        <taxon>Chromadorea</taxon>
        <taxon>Rhabditida</taxon>
        <taxon>Tylenchina</taxon>
        <taxon>Panagrolaimomorpha</taxon>
        <taxon>Panagrolaimoidea</taxon>
        <taxon>Panagrolaimidae</taxon>
        <taxon>Panagrolaimus</taxon>
    </lineage>
</organism>
<proteinExistence type="predicted"/>
<dbReference type="WBParaSite" id="PSU_v2.g10494.t1">
    <property type="protein sequence ID" value="PSU_v2.g10494.t1"/>
    <property type="gene ID" value="PSU_v2.g10494"/>
</dbReference>
<dbReference type="Proteomes" id="UP000887577">
    <property type="component" value="Unplaced"/>
</dbReference>
<evidence type="ECO:0000313" key="1">
    <source>
        <dbReference type="Proteomes" id="UP000887577"/>
    </source>
</evidence>
<protein>
    <submittedName>
        <fullName evidence="2">Uncharacterized protein</fullName>
    </submittedName>
</protein>
<evidence type="ECO:0000313" key="2">
    <source>
        <dbReference type="WBParaSite" id="PSU_v2.g10494.t1"/>
    </source>
</evidence>
<sequence length="88" mass="10296">MTSFGIIYNVRYLPPMRRHINEASEKFAQRIQERIADASNIDAIPFDLNVLKRITEQKRIHDYSQNQCAHMISTLYAAKYGPMIMHRG</sequence>
<reference evidence="2" key="1">
    <citation type="submission" date="2022-11" db="UniProtKB">
        <authorList>
            <consortium name="WormBaseParasite"/>
        </authorList>
    </citation>
    <scope>IDENTIFICATION</scope>
</reference>
<keyword evidence="1" id="KW-1185">Reference proteome</keyword>
<dbReference type="AlphaFoldDB" id="A0A914XR70"/>
<name>A0A914XR70_9BILA</name>
<accession>A0A914XR70</accession>